<sequence>MKKQSLLKGTFILGISGVFAKFLGIFFRWPLIMLIGDEGIGYYQMSYPLYLFFIAVASGVPVAISKMVSERKALGDNEGIFQVFKKSMLLMLFIGGGFSASILILSKYIIYFFKWDEKAYFSLIAIAMAPLFISIIGAFRGFFQGLQNMNPSAVSQIIEQIGRVVFGIGLAYLLLPKGIEYAAGGAAFGATAGGMLGGIYLYSKYIRIRKEIGVKKVKDNLDILSKLIYISIPISVGATIGSVMGLVDSILVPQKLLQGGFDYKEATILYGQLTGKASVLINVPLTLSMSLCTSLVPIIAECYILNRKFEVMEKTQLAVKVATVISLPSFLGLFFLSEQIMQLLFPGHSGGGDILKYSAIAIPFIILTQTSTAIMQGVGKYFAPVIPLILGCIMKIFLTMKLVPIKSINVYGAVISSIGGYFVVAIMNILLLKIILKVRLNWYNIFIKPFIASIIMISSVMLINFRLNIVIQNDKLTSVISILSGVIIYAILIFAMRIFNFEYFRGKILHKKRREIDDKNYRFRARKQ</sequence>
<dbReference type="InterPro" id="IPR002797">
    <property type="entry name" value="Polysacc_synth"/>
</dbReference>
<proteinExistence type="predicted"/>
<evidence type="ECO:0000313" key="8">
    <source>
        <dbReference type="Proteomes" id="UP001500339"/>
    </source>
</evidence>
<protein>
    <submittedName>
        <fullName evidence="7">Polysaccharide biosynthesis protein</fullName>
    </submittedName>
</protein>
<feature type="transmembrane region" description="Helical" evidence="6">
    <location>
        <begin position="317"/>
        <end position="337"/>
    </location>
</feature>
<dbReference type="PIRSF" id="PIRSF038958">
    <property type="entry name" value="PG_synth_SpoVB"/>
    <property type="match status" value="1"/>
</dbReference>
<evidence type="ECO:0000256" key="1">
    <source>
        <dbReference type="ARBA" id="ARBA00004651"/>
    </source>
</evidence>
<feature type="transmembrane region" description="Helical" evidence="6">
    <location>
        <begin position="89"/>
        <end position="113"/>
    </location>
</feature>
<feature type="transmembrane region" description="Helical" evidence="6">
    <location>
        <begin position="119"/>
        <end position="142"/>
    </location>
</feature>
<feature type="transmembrane region" description="Helical" evidence="6">
    <location>
        <begin position="47"/>
        <end position="68"/>
    </location>
</feature>
<keyword evidence="5 6" id="KW-0472">Membrane</keyword>
<evidence type="ECO:0000313" key="7">
    <source>
        <dbReference type="EMBL" id="GAA0726041.1"/>
    </source>
</evidence>
<dbReference type="Proteomes" id="UP001500339">
    <property type="component" value="Unassembled WGS sequence"/>
</dbReference>
<feature type="transmembrane region" description="Helical" evidence="6">
    <location>
        <begin position="181"/>
        <end position="202"/>
    </location>
</feature>
<dbReference type="CDD" id="cd13124">
    <property type="entry name" value="MATE_SpoVB_like"/>
    <property type="match status" value="1"/>
</dbReference>
<comment type="caution">
    <text evidence="7">The sequence shown here is derived from an EMBL/GenBank/DDBJ whole genome shotgun (WGS) entry which is preliminary data.</text>
</comment>
<dbReference type="EMBL" id="BAAACF010000002">
    <property type="protein sequence ID" value="GAA0726041.1"/>
    <property type="molecule type" value="Genomic_DNA"/>
</dbReference>
<keyword evidence="2" id="KW-1003">Cell membrane</keyword>
<evidence type="ECO:0000256" key="6">
    <source>
        <dbReference type="SAM" id="Phobius"/>
    </source>
</evidence>
<gene>
    <name evidence="7" type="ORF">GCM10008905_22140</name>
</gene>
<dbReference type="RefSeq" id="WP_343769699.1">
    <property type="nucleotide sequence ID" value="NZ_BAAACF010000002.1"/>
</dbReference>
<keyword evidence="3 6" id="KW-0812">Transmembrane</keyword>
<organism evidence="7 8">
    <name type="scientific">Clostridium malenominatum</name>
    <dbReference type="NCBI Taxonomy" id="1539"/>
    <lineage>
        <taxon>Bacteria</taxon>
        <taxon>Bacillati</taxon>
        <taxon>Bacillota</taxon>
        <taxon>Clostridia</taxon>
        <taxon>Eubacteriales</taxon>
        <taxon>Clostridiaceae</taxon>
        <taxon>Clostridium</taxon>
    </lineage>
</organism>
<name>A0ABN1J1T4_9CLOT</name>
<dbReference type="PANTHER" id="PTHR30250">
    <property type="entry name" value="PST FAMILY PREDICTED COLANIC ACID TRANSPORTER"/>
    <property type="match status" value="1"/>
</dbReference>
<accession>A0ABN1J1T4</accession>
<dbReference type="InterPro" id="IPR050833">
    <property type="entry name" value="Poly_Biosynth_Transport"/>
</dbReference>
<evidence type="ECO:0000256" key="2">
    <source>
        <dbReference type="ARBA" id="ARBA00022475"/>
    </source>
</evidence>
<feature type="transmembrane region" description="Helical" evidence="6">
    <location>
        <begin position="479"/>
        <end position="504"/>
    </location>
</feature>
<feature type="transmembrane region" description="Helical" evidence="6">
    <location>
        <begin position="443"/>
        <end position="467"/>
    </location>
</feature>
<keyword evidence="4 6" id="KW-1133">Transmembrane helix</keyword>
<feature type="transmembrane region" description="Helical" evidence="6">
    <location>
        <begin position="223"/>
        <end position="247"/>
    </location>
</feature>
<keyword evidence="8" id="KW-1185">Reference proteome</keyword>
<dbReference type="Pfam" id="PF01943">
    <property type="entry name" value="Polysacc_synt"/>
    <property type="match status" value="1"/>
</dbReference>
<feature type="transmembrane region" description="Helical" evidence="6">
    <location>
        <begin position="12"/>
        <end position="35"/>
    </location>
</feature>
<evidence type="ECO:0000256" key="4">
    <source>
        <dbReference type="ARBA" id="ARBA00022989"/>
    </source>
</evidence>
<feature type="transmembrane region" description="Helical" evidence="6">
    <location>
        <begin position="357"/>
        <end position="374"/>
    </location>
</feature>
<evidence type="ECO:0000256" key="3">
    <source>
        <dbReference type="ARBA" id="ARBA00022692"/>
    </source>
</evidence>
<comment type="subcellular location">
    <subcellularLocation>
        <location evidence="1">Cell membrane</location>
        <topology evidence="1">Multi-pass membrane protein</topology>
    </subcellularLocation>
</comment>
<reference evidence="7 8" key="1">
    <citation type="journal article" date="2019" name="Int. J. Syst. Evol. Microbiol.">
        <title>The Global Catalogue of Microorganisms (GCM) 10K type strain sequencing project: providing services to taxonomists for standard genome sequencing and annotation.</title>
        <authorList>
            <consortium name="The Broad Institute Genomics Platform"/>
            <consortium name="The Broad Institute Genome Sequencing Center for Infectious Disease"/>
            <person name="Wu L."/>
            <person name="Ma J."/>
        </authorList>
    </citation>
    <scope>NUCLEOTIDE SEQUENCE [LARGE SCALE GENOMIC DNA]</scope>
    <source>
        <strain evidence="7 8">JCM 1405</strain>
    </source>
</reference>
<feature type="transmembrane region" description="Helical" evidence="6">
    <location>
        <begin position="381"/>
        <end position="398"/>
    </location>
</feature>
<evidence type="ECO:0000256" key="5">
    <source>
        <dbReference type="ARBA" id="ARBA00023136"/>
    </source>
</evidence>
<feature type="transmembrane region" description="Helical" evidence="6">
    <location>
        <begin position="279"/>
        <end position="305"/>
    </location>
</feature>
<dbReference type="PANTHER" id="PTHR30250:SF21">
    <property type="entry name" value="LIPID II FLIPPASE MURJ"/>
    <property type="match status" value="1"/>
</dbReference>
<dbReference type="InterPro" id="IPR024923">
    <property type="entry name" value="PG_synth_SpoVB"/>
</dbReference>
<feature type="transmembrane region" description="Helical" evidence="6">
    <location>
        <begin position="410"/>
        <end position="431"/>
    </location>
</feature>